<feature type="active site" description="Nucleophile" evidence="8">
    <location>
        <position position="37"/>
    </location>
</feature>
<keyword evidence="4" id="KW-0888">Threonine protease</keyword>
<evidence type="ECO:0000256" key="9">
    <source>
        <dbReference type="RuleBase" id="RU004203"/>
    </source>
</evidence>
<evidence type="ECO:0000256" key="2">
    <source>
        <dbReference type="ARBA" id="ARBA00022490"/>
    </source>
</evidence>
<evidence type="ECO:0000256" key="6">
    <source>
        <dbReference type="ARBA" id="ARBA00022942"/>
    </source>
</evidence>
<keyword evidence="5" id="KW-0378">Hydrolase</keyword>
<dbReference type="SUPFAM" id="SSF56235">
    <property type="entry name" value="N-terminal nucleophile aminohydrolases (Ntn hydrolases)"/>
    <property type="match status" value="1"/>
</dbReference>
<comment type="subunit">
    <text evidence="9">Component of the proteasome complex.</text>
</comment>
<dbReference type="InterPro" id="IPR000243">
    <property type="entry name" value="Pept_T1A_subB"/>
</dbReference>
<dbReference type="CDD" id="cd03763">
    <property type="entry name" value="proteasome_beta_type_7"/>
    <property type="match status" value="1"/>
</dbReference>
<dbReference type="PANTHER" id="PTHR32194">
    <property type="entry name" value="METALLOPROTEASE TLDD"/>
    <property type="match status" value="1"/>
</dbReference>
<evidence type="ECO:0000313" key="11">
    <source>
        <dbReference type="Proteomes" id="UP000187209"/>
    </source>
</evidence>
<evidence type="ECO:0000256" key="4">
    <source>
        <dbReference type="ARBA" id="ARBA00022698"/>
    </source>
</evidence>
<dbReference type="PROSITE" id="PS00854">
    <property type="entry name" value="PROTEASOME_BETA_1"/>
    <property type="match status" value="1"/>
</dbReference>
<comment type="catalytic activity">
    <reaction evidence="1">
        <text>Cleavage of peptide bonds with very broad specificity.</text>
        <dbReference type="EC" id="3.4.25.1"/>
    </reaction>
</comment>
<evidence type="ECO:0000256" key="5">
    <source>
        <dbReference type="ARBA" id="ARBA00022801"/>
    </source>
</evidence>
<dbReference type="PRINTS" id="PR00141">
    <property type="entry name" value="PROTEASOME"/>
</dbReference>
<comment type="function">
    <text evidence="9">Component of the proteasome, a multicatalytic proteinase complex which is characterized by its ability to cleave peptides with Arg, Phe, Tyr, Leu, and Glu adjacent to the leaving group at neutral or slightly basic pH. The proteasome has an ATP-dependent proteolytic activity.</text>
</comment>
<dbReference type="GO" id="GO:0051603">
    <property type="term" value="P:proteolysis involved in protein catabolic process"/>
    <property type="evidence" value="ECO:0007669"/>
    <property type="project" value="InterPro"/>
</dbReference>
<dbReference type="PANTHER" id="PTHR32194:SF4">
    <property type="entry name" value="PROTEASOME SUBUNIT BETA TYPE-7"/>
    <property type="match status" value="1"/>
</dbReference>
<dbReference type="InterPro" id="IPR029055">
    <property type="entry name" value="Ntn_hydrolases_N"/>
</dbReference>
<keyword evidence="2 9" id="KW-0963">Cytoplasm</keyword>
<protein>
    <recommendedName>
        <fullName evidence="9">Proteasome subunit beta</fullName>
    </recommendedName>
</protein>
<dbReference type="InterPro" id="IPR016050">
    <property type="entry name" value="Proteasome_bsu_CS"/>
</dbReference>
<keyword evidence="7 9" id="KW-0539">Nucleus</keyword>
<accession>A0A1R2B7P5</accession>
<dbReference type="Gene3D" id="3.60.20.10">
    <property type="entry name" value="Glutamine Phosphoribosylpyrophosphate, subunit 1, domain 1"/>
    <property type="match status" value="1"/>
</dbReference>
<dbReference type="InterPro" id="IPR001353">
    <property type="entry name" value="Proteasome_sua/b"/>
</dbReference>
<dbReference type="EMBL" id="MPUH01000873">
    <property type="protein sequence ID" value="OMJ72798.1"/>
    <property type="molecule type" value="Genomic_DNA"/>
</dbReference>
<dbReference type="Proteomes" id="UP000187209">
    <property type="component" value="Unassembled WGS sequence"/>
</dbReference>
<sequence>MEYLETLPTEGFNTDLMSRNIELEAQGLKPKFMKTGTTIAGLMFNGGVVIGADTRATSGSTVLDKMCEKLHYIAPNMYCAGAGTAADTQHVNRQISQELALLRLNTGRESRVITAVTRLSEHLFQYQGHIGAYLILGGVDINGPQLFGISADGSFKHQPYTTLGSGSLAAMSVFETEYRDGMTKEEAMEVVRRAIEAGVFNDLGSGSSVDLVIIEKDKVDYRRTYRDYNRKAENSGFEVNFPRGVTPVKNTYQLVVQEVPMEIDS</sequence>
<organism evidence="10 11">
    <name type="scientific">Stentor coeruleus</name>
    <dbReference type="NCBI Taxonomy" id="5963"/>
    <lineage>
        <taxon>Eukaryota</taxon>
        <taxon>Sar</taxon>
        <taxon>Alveolata</taxon>
        <taxon>Ciliophora</taxon>
        <taxon>Postciliodesmatophora</taxon>
        <taxon>Heterotrichea</taxon>
        <taxon>Heterotrichida</taxon>
        <taxon>Stentoridae</taxon>
        <taxon>Stentor</taxon>
    </lineage>
</organism>
<keyword evidence="6 9" id="KW-0647">Proteasome</keyword>
<reference evidence="10 11" key="1">
    <citation type="submission" date="2016-11" db="EMBL/GenBank/DDBJ databases">
        <title>The macronuclear genome of Stentor coeruleus: a giant cell with tiny introns.</title>
        <authorList>
            <person name="Slabodnick M."/>
            <person name="Ruby J.G."/>
            <person name="Reiff S.B."/>
            <person name="Swart E.C."/>
            <person name="Gosai S."/>
            <person name="Prabakaran S."/>
            <person name="Witkowska E."/>
            <person name="Larue G.E."/>
            <person name="Fisher S."/>
            <person name="Freeman R.M."/>
            <person name="Gunawardena J."/>
            <person name="Chu W."/>
            <person name="Stover N.A."/>
            <person name="Gregory B.D."/>
            <person name="Nowacki M."/>
            <person name="Derisi J."/>
            <person name="Roy S.W."/>
            <person name="Marshall W.F."/>
            <person name="Sood P."/>
        </authorList>
    </citation>
    <scope>NUCLEOTIDE SEQUENCE [LARGE SCALE GENOMIC DNA]</scope>
    <source>
        <strain evidence="10">WM001</strain>
    </source>
</reference>
<dbReference type="OrthoDB" id="429533at2759"/>
<name>A0A1R2B7P5_9CILI</name>
<dbReference type="GO" id="GO:0004298">
    <property type="term" value="F:threonine-type endopeptidase activity"/>
    <property type="evidence" value="ECO:0007669"/>
    <property type="project" value="UniProtKB-KW"/>
</dbReference>
<dbReference type="PROSITE" id="PS51476">
    <property type="entry name" value="PROTEASOME_BETA_2"/>
    <property type="match status" value="1"/>
</dbReference>
<evidence type="ECO:0000313" key="10">
    <source>
        <dbReference type="EMBL" id="OMJ72798.1"/>
    </source>
</evidence>
<keyword evidence="11" id="KW-1185">Reference proteome</keyword>
<dbReference type="GO" id="GO:0005839">
    <property type="term" value="C:proteasome core complex"/>
    <property type="evidence" value="ECO:0007669"/>
    <property type="project" value="InterPro"/>
</dbReference>
<dbReference type="InterPro" id="IPR023333">
    <property type="entry name" value="Proteasome_suB-type"/>
</dbReference>
<comment type="caution">
    <text evidence="10">The sequence shown here is derived from an EMBL/GenBank/DDBJ whole genome shotgun (WGS) entry which is preliminary data.</text>
</comment>
<comment type="similarity">
    <text evidence="9">Belongs to the peptidase T1B family.</text>
</comment>
<evidence type="ECO:0000256" key="8">
    <source>
        <dbReference type="PIRSR" id="PIRSR600243-1"/>
    </source>
</evidence>
<dbReference type="Pfam" id="PF00227">
    <property type="entry name" value="Proteasome"/>
    <property type="match status" value="1"/>
</dbReference>
<dbReference type="GO" id="GO:0005737">
    <property type="term" value="C:cytoplasm"/>
    <property type="evidence" value="ECO:0007669"/>
    <property type="project" value="UniProtKB-SubCell"/>
</dbReference>
<evidence type="ECO:0000256" key="3">
    <source>
        <dbReference type="ARBA" id="ARBA00022670"/>
    </source>
</evidence>
<comment type="subcellular location">
    <subcellularLocation>
        <location evidence="9">Cytoplasm</location>
    </subcellularLocation>
    <subcellularLocation>
        <location evidence="9">Nucleus</location>
    </subcellularLocation>
</comment>
<dbReference type="AlphaFoldDB" id="A0A1R2B7P5"/>
<evidence type="ECO:0000256" key="1">
    <source>
        <dbReference type="ARBA" id="ARBA00001198"/>
    </source>
</evidence>
<keyword evidence="3" id="KW-0645">Protease</keyword>
<evidence type="ECO:0000256" key="7">
    <source>
        <dbReference type="ARBA" id="ARBA00023242"/>
    </source>
</evidence>
<proteinExistence type="inferred from homology"/>
<dbReference type="GO" id="GO:0005634">
    <property type="term" value="C:nucleus"/>
    <property type="evidence" value="ECO:0007669"/>
    <property type="project" value="UniProtKB-SubCell"/>
</dbReference>
<gene>
    <name evidence="10" type="ORF">SteCoe_28688</name>
</gene>